<dbReference type="Proteomes" id="UP000326994">
    <property type="component" value="Unassembled WGS sequence"/>
</dbReference>
<dbReference type="AlphaFoldDB" id="A0A5J4G3K1"/>
<sequence length="520" mass="59443">MKELNNVNIRPGVTILSVLKHLNYKPYYALAEFVDNAIDSYLKNEIELRKIEGEDFKLRVDIEFDTNNKKITIKDNAAGIHTDDYQRAFRTAELPPDNTRLSEFGMGMKSAACWFSNRWQAKTTAIYENVERKVSFDISKIVEDKIQELQIETKEAKPNSHYTLITLFGIEEKMPIRRGLGKVKRHLASIYRDFFRKGILDLYINGEKLSYKTPKILDTAYFETPNAENVKWKQEVDFDFGNNHNGNKLRAKGFIAIMETMSVRDSGFALFRRGRVIEGSADNDEGFRPPALSGSLGSHRYKRLFGELHLEGFSVSHTKDGFQWDDNMDAFLELLKEELQSENSLPILKQADKLRVRESKKNLETVSKKVVDSTTNRIQDGIAKDVEAVVAKPTTNIVEEPQLKEVEKSYHKKFPLNISNIDYMVHIELSYDETIDELIQVGDHLIPEKDSNYKNIGVRLSLIHPFMIEFAGDDHKVIEPVLRLVVALGLSEILVKKSGAPVTELRNNINDLLLGSLSKL</sequence>
<evidence type="ECO:0000313" key="2">
    <source>
        <dbReference type="Proteomes" id="UP000326994"/>
    </source>
</evidence>
<dbReference type="OrthoDB" id="9813438at2"/>
<accession>A0A5J4G3K1</accession>
<dbReference type="SUPFAM" id="SSF55874">
    <property type="entry name" value="ATPase domain of HSP90 chaperone/DNA topoisomerase II/histidine kinase"/>
    <property type="match status" value="1"/>
</dbReference>
<evidence type="ECO:0000313" key="1">
    <source>
        <dbReference type="EMBL" id="GEQ87405.1"/>
    </source>
</evidence>
<proteinExistence type="predicted"/>
<protein>
    <recommendedName>
        <fullName evidence="3">ATP-binding protein</fullName>
    </recommendedName>
</protein>
<dbReference type="RefSeq" id="WP_151895324.1">
    <property type="nucleotide sequence ID" value="NZ_BKCF01000009.1"/>
</dbReference>
<dbReference type="Pfam" id="PF13589">
    <property type="entry name" value="HATPase_c_3"/>
    <property type="match status" value="1"/>
</dbReference>
<dbReference type="Gene3D" id="3.30.565.10">
    <property type="entry name" value="Histidine kinase-like ATPase, C-terminal domain"/>
    <property type="match status" value="1"/>
</dbReference>
<keyword evidence="2" id="KW-1185">Reference proteome</keyword>
<organism evidence="1 2">
    <name type="scientific">Patiriisocius marinistellae</name>
    <dbReference type="NCBI Taxonomy" id="2494560"/>
    <lineage>
        <taxon>Bacteria</taxon>
        <taxon>Pseudomonadati</taxon>
        <taxon>Bacteroidota</taxon>
        <taxon>Flavobacteriia</taxon>
        <taxon>Flavobacteriales</taxon>
        <taxon>Flavobacteriaceae</taxon>
        <taxon>Patiriisocius</taxon>
    </lineage>
</organism>
<name>A0A5J4G3K1_9FLAO</name>
<dbReference type="EMBL" id="BKCF01000009">
    <property type="protein sequence ID" value="GEQ87405.1"/>
    <property type="molecule type" value="Genomic_DNA"/>
</dbReference>
<dbReference type="InterPro" id="IPR036890">
    <property type="entry name" value="HATPase_C_sf"/>
</dbReference>
<evidence type="ECO:0008006" key="3">
    <source>
        <dbReference type="Google" id="ProtNLM"/>
    </source>
</evidence>
<comment type="caution">
    <text evidence="1">The sequence shown here is derived from an EMBL/GenBank/DDBJ whole genome shotgun (WGS) entry which is preliminary data.</text>
</comment>
<gene>
    <name evidence="1" type="ORF">ULMS_29130</name>
</gene>
<reference evidence="1 2" key="1">
    <citation type="submission" date="2019-08" db="EMBL/GenBank/DDBJ databases">
        <title>Ulvibacter marinistellae sp. nov., isolated from a starfish, Patiria pectinifera.</title>
        <authorList>
            <person name="Kawano K."/>
            <person name="Ushijima N."/>
            <person name="Kihara M."/>
            <person name="Itoh H."/>
        </authorList>
    </citation>
    <scope>NUCLEOTIDE SEQUENCE [LARGE SCALE GENOMIC DNA]</scope>
    <source>
        <strain evidence="1 2">KK4</strain>
    </source>
</reference>